<dbReference type="GO" id="GO:0004563">
    <property type="term" value="F:beta-N-acetylhexosaminidase activity"/>
    <property type="evidence" value="ECO:0007669"/>
    <property type="project" value="UniProtKB-EC"/>
</dbReference>
<organism evidence="7 8">
    <name type="scientific">Pseudaminobacter soli</name>
    <name type="common">ex Li et al. 2025</name>
    <dbReference type="NCBI Taxonomy" id="1295366"/>
    <lineage>
        <taxon>Bacteria</taxon>
        <taxon>Pseudomonadati</taxon>
        <taxon>Pseudomonadota</taxon>
        <taxon>Alphaproteobacteria</taxon>
        <taxon>Hyphomicrobiales</taxon>
        <taxon>Phyllobacteriaceae</taxon>
        <taxon>Pseudaminobacter</taxon>
    </lineage>
</organism>
<feature type="domain" description="Glycoside hydrolase family 3 N-terminal" evidence="6">
    <location>
        <begin position="31"/>
        <end position="300"/>
    </location>
</feature>
<comment type="catalytic activity">
    <reaction evidence="1">
        <text>Hydrolysis of terminal non-reducing N-acetyl-D-hexosamine residues in N-acetyl-beta-D-hexosaminides.</text>
        <dbReference type="EC" id="3.2.1.52"/>
    </reaction>
</comment>
<dbReference type="AlphaFoldDB" id="A0A2P7S7Z1"/>
<sequence>MTESKSMILGCAGKTLTQDEIRFYGDERPWGFILFARNVGEPEQIRDLVAAMRDSVGRPDAPVFIDQEGGRVQRLRPPLAPNYPAGAAIGELYKRDREAGLRAAWLLSRLHAFDLSGLDITADCLPVLDVPIEGASDVIGSRAYGKNPETVTALGKAAAEGLLAGGVLPVMKHVPGHGRAFSDSHLELPTVHTPIEELRAHDFAPFKALNHLPAAMTAHVVYAAIDPNGPATTSAKVIKDIVRGEIGFDGLLISDDTSMKALSGDFPSKAASILAAGCDLVLHCNGVMEEMAGIASRTTALEGKSLERAERALTYINQRDAADEAAVRAEFATYFEAAA</sequence>
<protein>
    <recommendedName>
        <fullName evidence="3">beta-N-acetylhexosaminidase</fullName>
        <ecNumber evidence="3">3.2.1.52</ecNumber>
    </recommendedName>
</protein>
<dbReference type="PANTHER" id="PTHR30480">
    <property type="entry name" value="BETA-HEXOSAMINIDASE-RELATED"/>
    <property type="match status" value="1"/>
</dbReference>
<evidence type="ECO:0000256" key="4">
    <source>
        <dbReference type="ARBA" id="ARBA00022801"/>
    </source>
</evidence>
<dbReference type="RefSeq" id="WP_106725707.1">
    <property type="nucleotide sequence ID" value="NZ_PXYL01000010.1"/>
</dbReference>
<keyword evidence="8" id="KW-1185">Reference proteome</keyword>
<dbReference type="NCBIfam" id="NF003740">
    <property type="entry name" value="PRK05337.1"/>
    <property type="match status" value="1"/>
</dbReference>
<accession>A0A2P7S7Z1</accession>
<evidence type="ECO:0000256" key="3">
    <source>
        <dbReference type="ARBA" id="ARBA00012663"/>
    </source>
</evidence>
<keyword evidence="5" id="KW-0326">Glycosidase</keyword>
<dbReference type="Gene3D" id="3.20.20.300">
    <property type="entry name" value="Glycoside hydrolase, family 3, N-terminal domain"/>
    <property type="match status" value="1"/>
</dbReference>
<dbReference type="EC" id="3.2.1.52" evidence="3"/>
<evidence type="ECO:0000256" key="5">
    <source>
        <dbReference type="ARBA" id="ARBA00023295"/>
    </source>
</evidence>
<evidence type="ECO:0000256" key="1">
    <source>
        <dbReference type="ARBA" id="ARBA00001231"/>
    </source>
</evidence>
<keyword evidence="4" id="KW-0378">Hydrolase</keyword>
<name>A0A2P7S7Z1_9HYPH</name>
<proteinExistence type="inferred from homology"/>
<dbReference type="InterPro" id="IPR036962">
    <property type="entry name" value="Glyco_hydro_3_N_sf"/>
</dbReference>
<dbReference type="GO" id="GO:0005975">
    <property type="term" value="P:carbohydrate metabolic process"/>
    <property type="evidence" value="ECO:0007669"/>
    <property type="project" value="InterPro"/>
</dbReference>
<comment type="similarity">
    <text evidence="2">Belongs to the glycosyl hydrolase 3 family.</text>
</comment>
<evidence type="ECO:0000313" key="7">
    <source>
        <dbReference type="EMBL" id="PSJ58606.1"/>
    </source>
</evidence>
<dbReference type="InterPro" id="IPR017853">
    <property type="entry name" value="GH"/>
</dbReference>
<dbReference type="Pfam" id="PF00933">
    <property type="entry name" value="Glyco_hydro_3"/>
    <property type="match status" value="1"/>
</dbReference>
<dbReference type="InterPro" id="IPR001764">
    <property type="entry name" value="Glyco_hydro_3_N"/>
</dbReference>
<gene>
    <name evidence="7" type="ORF">C7I85_19690</name>
</gene>
<dbReference type="InterPro" id="IPR050226">
    <property type="entry name" value="NagZ_Beta-hexosaminidase"/>
</dbReference>
<evidence type="ECO:0000313" key="8">
    <source>
        <dbReference type="Proteomes" id="UP000240653"/>
    </source>
</evidence>
<dbReference type="SUPFAM" id="SSF51445">
    <property type="entry name" value="(Trans)glycosidases"/>
    <property type="match status" value="1"/>
</dbReference>
<dbReference type="OrthoDB" id="9786661at2"/>
<dbReference type="GO" id="GO:0009254">
    <property type="term" value="P:peptidoglycan turnover"/>
    <property type="evidence" value="ECO:0007669"/>
    <property type="project" value="TreeGrafter"/>
</dbReference>
<dbReference type="EMBL" id="PXYL01000010">
    <property type="protein sequence ID" value="PSJ58606.1"/>
    <property type="molecule type" value="Genomic_DNA"/>
</dbReference>
<dbReference type="PROSITE" id="PS00775">
    <property type="entry name" value="GLYCOSYL_HYDROL_F3"/>
    <property type="match status" value="1"/>
</dbReference>
<reference evidence="7 8" key="1">
    <citation type="submission" date="2018-03" db="EMBL/GenBank/DDBJ databases">
        <title>The draft genome of Mesorhizobium soli JCM 19897.</title>
        <authorList>
            <person name="Li L."/>
            <person name="Liu L."/>
            <person name="Liang L."/>
            <person name="Wang T."/>
            <person name="Zhang X."/>
        </authorList>
    </citation>
    <scope>NUCLEOTIDE SEQUENCE [LARGE SCALE GENOMIC DNA]</scope>
    <source>
        <strain evidence="7 8">JCM 19897</strain>
    </source>
</reference>
<dbReference type="InterPro" id="IPR019800">
    <property type="entry name" value="Glyco_hydro_3_AS"/>
</dbReference>
<evidence type="ECO:0000256" key="2">
    <source>
        <dbReference type="ARBA" id="ARBA00005336"/>
    </source>
</evidence>
<dbReference type="Proteomes" id="UP000240653">
    <property type="component" value="Unassembled WGS sequence"/>
</dbReference>
<dbReference type="PANTHER" id="PTHR30480:SF13">
    <property type="entry name" value="BETA-HEXOSAMINIDASE"/>
    <property type="match status" value="1"/>
</dbReference>
<comment type="caution">
    <text evidence="7">The sequence shown here is derived from an EMBL/GenBank/DDBJ whole genome shotgun (WGS) entry which is preliminary data.</text>
</comment>
<evidence type="ECO:0000259" key="6">
    <source>
        <dbReference type="Pfam" id="PF00933"/>
    </source>
</evidence>